<dbReference type="SUPFAM" id="SSF54695">
    <property type="entry name" value="POZ domain"/>
    <property type="match status" value="1"/>
</dbReference>
<evidence type="ECO:0000313" key="3">
    <source>
        <dbReference type="Proteomes" id="UP001189429"/>
    </source>
</evidence>
<keyword evidence="3" id="KW-1185">Reference proteome</keyword>
<sequence length="312" mass="32438">MLGLQLGELEAVEAGLRASLAAVRRDLEAREWRLEGLARSGAPVARLGEVAAREARAHEEASRTSAAPASRREARARSVEADAASVAEEEDALAASLEEVEAEMWKLVDAGRERVVVVVQDTLFEASAASLRRSPRLARELSAAAAAAAPPAAAGPVLHLRRDAASFGAVLEYLRHGRASGHIFEGLPRAQRAQLLEEAAFFELDDLAGALAEPPVGASVVVRLQSARLAQRGIDAILLHEACGSWHAPGACVEPACRAGGAAACRGEVRGYAHGAEPLWTVECHGFLFGVPGLGLVPPTGLDGAAAGAVVC</sequence>
<dbReference type="Gene3D" id="3.30.710.10">
    <property type="entry name" value="Potassium Channel Kv1.1, Chain A"/>
    <property type="match status" value="1"/>
</dbReference>
<dbReference type="EMBL" id="CAUYUJ010018952">
    <property type="protein sequence ID" value="CAK0887555.1"/>
    <property type="molecule type" value="Genomic_DNA"/>
</dbReference>
<dbReference type="Proteomes" id="UP001189429">
    <property type="component" value="Unassembled WGS sequence"/>
</dbReference>
<comment type="caution">
    <text evidence="2">The sequence shown here is derived from an EMBL/GenBank/DDBJ whole genome shotgun (WGS) entry which is preliminary data.</text>
</comment>
<protein>
    <recommendedName>
        <fullName evidence="4">Potassium channel tetramerisation-type BTB domain-containing protein</fullName>
    </recommendedName>
</protein>
<name>A0ABN9WNJ0_9DINO</name>
<feature type="region of interest" description="Disordered" evidence="1">
    <location>
        <begin position="54"/>
        <end position="75"/>
    </location>
</feature>
<evidence type="ECO:0008006" key="4">
    <source>
        <dbReference type="Google" id="ProtNLM"/>
    </source>
</evidence>
<reference evidence="2" key="1">
    <citation type="submission" date="2023-10" db="EMBL/GenBank/DDBJ databases">
        <authorList>
            <person name="Chen Y."/>
            <person name="Shah S."/>
            <person name="Dougan E. K."/>
            <person name="Thang M."/>
            <person name="Chan C."/>
        </authorList>
    </citation>
    <scope>NUCLEOTIDE SEQUENCE [LARGE SCALE GENOMIC DNA]</scope>
</reference>
<dbReference type="InterPro" id="IPR011333">
    <property type="entry name" value="SKP1/BTB/POZ_sf"/>
</dbReference>
<gene>
    <name evidence="2" type="ORF">PCOR1329_LOCUS68581</name>
</gene>
<evidence type="ECO:0000313" key="2">
    <source>
        <dbReference type="EMBL" id="CAK0887555.1"/>
    </source>
</evidence>
<evidence type="ECO:0000256" key="1">
    <source>
        <dbReference type="SAM" id="MobiDB-lite"/>
    </source>
</evidence>
<organism evidence="2 3">
    <name type="scientific">Prorocentrum cordatum</name>
    <dbReference type="NCBI Taxonomy" id="2364126"/>
    <lineage>
        <taxon>Eukaryota</taxon>
        <taxon>Sar</taxon>
        <taxon>Alveolata</taxon>
        <taxon>Dinophyceae</taxon>
        <taxon>Prorocentrales</taxon>
        <taxon>Prorocentraceae</taxon>
        <taxon>Prorocentrum</taxon>
    </lineage>
</organism>
<accession>A0ABN9WNJ0</accession>
<proteinExistence type="predicted"/>